<dbReference type="RefSeq" id="WP_342745301.1">
    <property type="nucleotide sequence ID" value="NZ_PGFB01000007.1"/>
</dbReference>
<dbReference type="Pfam" id="PF14542">
    <property type="entry name" value="Acetyltransf_CG"/>
    <property type="match status" value="1"/>
</dbReference>
<dbReference type="Proteomes" id="UP000230161">
    <property type="component" value="Unassembled WGS sequence"/>
</dbReference>
<dbReference type="CDD" id="cd04301">
    <property type="entry name" value="NAT_SF"/>
    <property type="match status" value="1"/>
</dbReference>
<proteinExistence type="predicted"/>
<keyword evidence="3" id="KW-1185">Reference proteome</keyword>
<accession>A0A2M9BB48</accession>
<name>A0A2M9BB48_9MICO</name>
<dbReference type="PANTHER" id="PTHR31435:SF9">
    <property type="entry name" value="PROTEIN NATD1"/>
    <property type="match status" value="1"/>
</dbReference>
<comment type="caution">
    <text evidence="2">The sequence shown here is derived from an EMBL/GenBank/DDBJ whole genome shotgun (WGS) entry which is preliminary data.</text>
</comment>
<dbReference type="InterPro" id="IPR045057">
    <property type="entry name" value="Gcn5-rel_NAT"/>
</dbReference>
<feature type="domain" description="N-acetyltransferase" evidence="1">
    <location>
        <begin position="18"/>
        <end position="105"/>
    </location>
</feature>
<dbReference type="InterPro" id="IPR016181">
    <property type="entry name" value="Acyl_CoA_acyltransferase"/>
</dbReference>
<dbReference type="AlphaFoldDB" id="A0A2M9BB48"/>
<dbReference type="EMBL" id="PGFB01000007">
    <property type="protein sequence ID" value="PJJ55171.1"/>
    <property type="molecule type" value="Genomic_DNA"/>
</dbReference>
<organism evidence="2 3">
    <name type="scientific">Compostimonas suwonensis</name>
    <dbReference type="NCBI Taxonomy" id="1048394"/>
    <lineage>
        <taxon>Bacteria</taxon>
        <taxon>Bacillati</taxon>
        <taxon>Actinomycetota</taxon>
        <taxon>Actinomycetes</taxon>
        <taxon>Micrococcales</taxon>
        <taxon>Microbacteriaceae</taxon>
        <taxon>Compostimonas</taxon>
    </lineage>
</organism>
<protein>
    <recommendedName>
        <fullName evidence="1">N-acetyltransferase domain-containing protein</fullName>
    </recommendedName>
</protein>
<reference evidence="2 3" key="1">
    <citation type="submission" date="2017-11" db="EMBL/GenBank/DDBJ databases">
        <title>Genomic Encyclopedia of Archaeal and Bacterial Type Strains, Phase II (KMG-II): From Individual Species to Whole Genera.</title>
        <authorList>
            <person name="Goeker M."/>
        </authorList>
    </citation>
    <scope>NUCLEOTIDE SEQUENCE [LARGE SCALE GENOMIC DNA]</scope>
    <source>
        <strain evidence="2 3">DSM 25625</strain>
    </source>
</reference>
<dbReference type="PANTHER" id="PTHR31435">
    <property type="entry name" value="PROTEIN NATD1"/>
    <property type="match status" value="1"/>
</dbReference>
<dbReference type="InterPro" id="IPR031165">
    <property type="entry name" value="GNAT_YJDJ"/>
</dbReference>
<dbReference type="Gene3D" id="3.40.630.30">
    <property type="match status" value="1"/>
</dbReference>
<evidence type="ECO:0000313" key="3">
    <source>
        <dbReference type="Proteomes" id="UP000230161"/>
    </source>
</evidence>
<evidence type="ECO:0000259" key="1">
    <source>
        <dbReference type="PROSITE" id="PS51729"/>
    </source>
</evidence>
<gene>
    <name evidence="2" type="ORF">CLV54_3307</name>
</gene>
<dbReference type="SUPFAM" id="SSF55729">
    <property type="entry name" value="Acyl-CoA N-acyltransferases (Nat)"/>
    <property type="match status" value="1"/>
</dbReference>
<evidence type="ECO:0000313" key="2">
    <source>
        <dbReference type="EMBL" id="PJJ55171.1"/>
    </source>
</evidence>
<sequence length="106" mass="11789">MTTETSRSSARGSAHEFTHEPDASRYAMRIGGQLVGVLDYTINAGAISFLRSFTNPPFRGHGYAGELVAFAVDDVETTTDYRIVPMCWYVGDWFEAHPERAALLTR</sequence>
<dbReference type="PROSITE" id="PS51729">
    <property type="entry name" value="GNAT_YJDJ"/>
    <property type="match status" value="1"/>
</dbReference>